<dbReference type="SUPFAM" id="SSF50447">
    <property type="entry name" value="Translation proteins"/>
    <property type="match status" value="1"/>
</dbReference>
<dbReference type="SUPFAM" id="SSF52540">
    <property type="entry name" value="P-loop containing nucleoside triphosphate hydrolases"/>
    <property type="match status" value="1"/>
</dbReference>
<comment type="subunit">
    <text evidence="3">Monomer.</text>
</comment>
<comment type="similarity">
    <text evidence="3">Belongs to the TRAFAC class translation factor GTPase superfamily. Classic translation factor GTPase family. BipA subfamily.</text>
</comment>
<comment type="catalytic activity">
    <reaction evidence="3">
        <text>GTP + H2O = GDP + phosphate + H(+)</text>
        <dbReference type="Rhea" id="RHEA:19669"/>
        <dbReference type="ChEBI" id="CHEBI:15377"/>
        <dbReference type="ChEBI" id="CHEBI:15378"/>
        <dbReference type="ChEBI" id="CHEBI:37565"/>
        <dbReference type="ChEBI" id="CHEBI:43474"/>
        <dbReference type="ChEBI" id="CHEBI:58189"/>
    </reaction>
</comment>
<dbReference type="CDD" id="cd03710">
    <property type="entry name" value="BipA_TypA_C"/>
    <property type="match status" value="1"/>
</dbReference>
<keyword evidence="3" id="KW-0378">Hydrolase</keyword>
<keyword evidence="3" id="KW-0963">Cytoplasm</keyword>
<keyword evidence="6" id="KW-1185">Reference proteome</keyword>
<feature type="domain" description="Tr-type G" evidence="4">
    <location>
        <begin position="3"/>
        <end position="204"/>
    </location>
</feature>
<keyword evidence="3" id="KW-0699">rRNA-binding</keyword>
<accession>A0ABT5JSG8</accession>
<dbReference type="InterPro" id="IPR031157">
    <property type="entry name" value="G_TR_CS"/>
</dbReference>
<dbReference type="InterPro" id="IPR000795">
    <property type="entry name" value="T_Tr_GTP-bd_dom"/>
</dbReference>
<dbReference type="Pfam" id="PF00679">
    <property type="entry name" value="EFG_C"/>
    <property type="match status" value="1"/>
</dbReference>
<comment type="function">
    <text evidence="3">A 50S ribosomal subunit assembly protein with GTPase activity, required for 50S subunit assembly at low temperatures, may also play a role in translation. Binds GTP and analogs. Binds the 70S ribosome between the 30S and 50S subunits, in a similar position as ribosome-bound EF-G; it contacts a number of ribosomal proteins, both rRNAs and the A-site tRNA.</text>
</comment>
<sequence>MSSSLRNIAIIAHVDHGKTTLVDQLFRQSGTFRENQRVEERAMDSGDLEKERGITILAKCTSVEWTPEGGGDTTRINIVDTPGHADFGAEVERILSMVDGVILLVDSAEGAMPQTKFVTGKALALGLKPIVVVNKIDRPDGRPQEVLDEVFDLFVSLDANDEQLDFPVLYASGRDGYASDDQEARSGTLAPLFNKVIEHVPPPGLDPDAKFSFLATLLDRDNFMGRVLTGRVQSGTIRVNDPIHAIDMDGKVIETGRATKLMSFDGLERVPVEIARAGDIIALAGLEKATVANTICDPSVTEPIAAQPIDPPTLAMRFSVNDSPLAGREGSKVTSRMIRDRLLREAETNVAIRVTESEDKDSFEVAGRGELQLGVLIETMRREGFELGISRPRVLFREEDGKRMEPYETVVIDVDDEHSGTVVEKMQRRKADLVEMRPSGLGKTRITFSAPSRGLIGYHGEFLSDTRGTGIMNRLFEKYGPYKGPIEGRINGVLISNGDGEAVAYALNSLEERGTLFISPQMKVYEGMVIGENAKPDDLEVNPLKAKQLTNIRSSGKDDAIRLTPPRRMSLEQAIAYIDDDEMVEVTPQSIRLRKALLCPHERKKAKRKKED</sequence>
<feature type="binding site" evidence="3">
    <location>
        <begin position="15"/>
        <end position="20"/>
    </location>
    <ligand>
        <name>GTP</name>
        <dbReference type="ChEBI" id="CHEBI:37565"/>
    </ligand>
</feature>
<dbReference type="InterPro" id="IPR006298">
    <property type="entry name" value="BipA"/>
</dbReference>
<dbReference type="SUPFAM" id="SSF54980">
    <property type="entry name" value="EF-G C-terminal domain-like"/>
    <property type="match status" value="2"/>
</dbReference>
<dbReference type="InterPro" id="IPR000640">
    <property type="entry name" value="EFG_V-like"/>
</dbReference>
<evidence type="ECO:0000259" key="4">
    <source>
        <dbReference type="PROSITE" id="PS51722"/>
    </source>
</evidence>
<dbReference type="Gene3D" id="3.40.50.300">
    <property type="entry name" value="P-loop containing nucleotide triphosphate hydrolases"/>
    <property type="match status" value="1"/>
</dbReference>
<keyword evidence="3" id="KW-0690">Ribosome biogenesis</keyword>
<dbReference type="InterPro" id="IPR035647">
    <property type="entry name" value="EFG_III/V"/>
</dbReference>
<keyword evidence="3" id="KW-0820">tRNA-binding</keyword>
<organism evidence="5 6">
    <name type="scientific">Erythrobacter fulvus</name>
    <dbReference type="NCBI Taxonomy" id="2987523"/>
    <lineage>
        <taxon>Bacteria</taxon>
        <taxon>Pseudomonadati</taxon>
        <taxon>Pseudomonadota</taxon>
        <taxon>Alphaproteobacteria</taxon>
        <taxon>Sphingomonadales</taxon>
        <taxon>Erythrobacteraceae</taxon>
        <taxon>Erythrobacter/Porphyrobacter group</taxon>
        <taxon>Erythrobacter</taxon>
    </lineage>
</organism>
<comment type="caution">
    <text evidence="5">The sequence shown here is derived from an EMBL/GenBank/DDBJ whole genome shotgun (WGS) entry which is preliminary data.</text>
</comment>
<dbReference type="Pfam" id="PF00009">
    <property type="entry name" value="GTP_EFTU"/>
    <property type="match status" value="1"/>
</dbReference>
<dbReference type="InterPro" id="IPR035651">
    <property type="entry name" value="BipA_V"/>
</dbReference>
<dbReference type="InterPro" id="IPR027417">
    <property type="entry name" value="P-loop_NTPase"/>
</dbReference>
<dbReference type="EC" id="3.6.5.-" evidence="3"/>
<reference evidence="5 6" key="1">
    <citation type="submission" date="2022-10" db="EMBL/GenBank/DDBJ databases">
        <title>Erythrobacter sp. sf7 Genome sequencing.</title>
        <authorList>
            <person name="Park S."/>
        </authorList>
    </citation>
    <scope>NUCLEOTIDE SEQUENCE [LARGE SCALE GENOMIC DNA]</scope>
    <source>
        <strain evidence="6">sf7</strain>
    </source>
</reference>
<dbReference type="Pfam" id="PF03144">
    <property type="entry name" value="GTP_EFTU_D2"/>
    <property type="match status" value="1"/>
</dbReference>
<dbReference type="RefSeq" id="WP_273677517.1">
    <property type="nucleotide sequence ID" value="NZ_JAQQXQ010000005.1"/>
</dbReference>
<dbReference type="PANTHER" id="PTHR42908">
    <property type="entry name" value="TRANSLATION ELONGATION FACTOR-RELATED"/>
    <property type="match status" value="1"/>
</dbReference>
<keyword evidence="3" id="KW-0694">RNA-binding</keyword>
<dbReference type="Proteomes" id="UP001216558">
    <property type="component" value="Unassembled WGS sequence"/>
</dbReference>
<dbReference type="InterPro" id="IPR042116">
    <property type="entry name" value="TypA/BipA_C"/>
</dbReference>
<dbReference type="Gene3D" id="2.40.30.10">
    <property type="entry name" value="Translation factors"/>
    <property type="match status" value="1"/>
</dbReference>
<evidence type="ECO:0000256" key="3">
    <source>
        <dbReference type="HAMAP-Rule" id="MF_00849"/>
    </source>
</evidence>
<evidence type="ECO:0000256" key="1">
    <source>
        <dbReference type="ARBA" id="ARBA00022741"/>
    </source>
</evidence>
<dbReference type="InterPro" id="IPR047042">
    <property type="entry name" value="BipA_II"/>
</dbReference>
<keyword evidence="1 3" id="KW-0547">Nucleotide-binding</keyword>
<dbReference type="InterPro" id="IPR005225">
    <property type="entry name" value="Small_GTP-bd"/>
</dbReference>
<dbReference type="InterPro" id="IPR009000">
    <property type="entry name" value="Transl_B-barrel_sf"/>
</dbReference>
<dbReference type="Gene3D" id="3.30.70.870">
    <property type="entry name" value="Elongation Factor G (Translational Gtpase), domain 3"/>
    <property type="match status" value="1"/>
</dbReference>
<protein>
    <recommendedName>
        <fullName evidence="3">Large ribosomal subunit assembly factor BipA</fullName>
        <ecNumber evidence="3">3.6.5.-</ecNumber>
    </recommendedName>
    <alternativeName>
        <fullName evidence="3">GTP-binding protein BipA</fullName>
    </alternativeName>
</protein>
<dbReference type="Pfam" id="PF21018">
    <property type="entry name" value="BipA_C"/>
    <property type="match status" value="1"/>
</dbReference>
<dbReference type="CDD" id="cd16263">
    <property type="entry name" value="BipA_III"/>
    <property type="match status" value="1"/>
</dbReference>
<proteinExistence type="inferred from homology"/>
<dbReference type="InterPro" id="IPR004161">
    <property type="entry name" value="EFTu-like_2"/>
</dbReference>
<dbReference type="Gene3D" id="2.40.50.250">
    <property type="entry name" value="bipa protein"/>
    <property type="match status" value="1"/>
</dbReference>
<dbReference type="NCBIfam" id="TIGR01394">
    <property type="entry name" value="TypA_BipA"/>
    <property type="match status" value="1"/>
</dbReference>
<dbReference type="Gene3D" id="3.30.70.240">
    <property type="match status" value="1"/>
</dbReference>
<dbReference type="CDD" id="cd03691">
    <property type="entry name" value="BipA_TypA_II"/>
    <property type="match status" value="1"/>
</dbReference>
<dbReference type="CDD" id="cd01891">
    <property type="entry name" value="TypA_BipA"/>
    <property type="match status" value="1"/>
</dbReference>
<dbReference type="PROSITE" id="PS51722">
    <property type="entry name" value="G_TR_2"/>
    <property type="match status" value="1"/>
</dbReference>
<dbReference type="PROSITE" id="PS00301">
    <property type="entry name" value="G_TR_1"/>
    <property type="match status" value="1"/>
</dbReference>
<dbReference type="InterPro" id="IPR047041">
    <property type="entry name" value="BipA_GTP-bd_dom"/>
</dbReference>
<comment type="subcellular location">
    <subcellularLocation>
        <location evidence="3">Cytoplasm</location>
    </subcellularLocation>
    <text evidence="3">Binds to ribosomes.</text>
</comment>
<evidence type="ECO:0000313" key="5">
    <source>
        <dbReference type="EMBL" id="MDC8754512.1"/>
    </source>
</evidence>
<dbReference type="InterPro" id="IPR047043">
    <property type="entry name" value="BipA_III"/>
</dbReference>
<feature type="binding site" evidence="3">
    <location>
        <begin position="134"/>
        <end position="137"/>
    </location>
    <ligand>
        <name>GTP</name>
        <dbReference type="ChEBI" id="CHEBI:37565"/>
    </ligand>
</feature>
<dbReference type="InterPro" id="IPR048876">
    <property type="entry name" value="BipA_C"/>
</dbReference>
<keyword evidence="2 3" id="KW-0342">GTP-binding</keyword>
<gene>
    <name evidence="5" type="primary">typA</name>
    <name evidence="3" type="synonym">bipA</name>
    <name evidence="5" type="ORF">OIK40_07655</name>
</gene>
<dbReference type="PANTHER" id="PTHR42908:SF8">
    <property type="entry name" value="TR-TYPE G DOMAIN-CONTAINING PROTEIN"/>
    <property type="match status" value="1"/>
</dbReference>
<dbReference type="NCBIfam" id="TIGR00231">
    <property type="entry name" value="small_GTP"/>
    <property type="match status" value="1"/>
</dbReference>
<dbReference type="PRINTS" id="PR00315">
    <property type="entry name" value="ELONGATNFCT"/>
</dbReference>
<dbReference type="HAMAP" id="MF_00849">
    <property type="entry name" value="BipA"/>
    <property type="match status" value="1"/>
</dbReference>
<dbReference type="EMBL" id="JAQQXQ010000005">
    <property type="protein sequence ID" value="MDC8754512.1"/>
    <property type="molecule type" value="Genomic_DNA"/>
</dbReference>
<name>A0ABT5JSG8_9SPHN</name>
<evidence type="ECO:0000313" key="6">
    <source>
        <dbReference type="Proteomes" id="UP001216558"/>
    </source>
</evidence>
<evidence type="ECO:0000256" key="2">
    <source>
        <dbReference type="ARBA" id="ARBA00023134"/>
    </source>
</evidence>